<accession>A0A0M5LEK8</accession>
<organism evidence="2 3">
    <name type="scientific">Candidatus Thioglobus autotrophicus</name>
    <dbReference type="NCBI Taxonomy" id="1705394"/>
    <lineage>
        <taxon>Bacteria</taxon>
        <taxon>Pseudomonadati</taxon>
        <taxon>Pseudomonadota</taxon>
        <taxon>Gammaproteobacteria</taxon>
        <taxon>Candidatus Pseudothioglobaceae</taxon>
        <taxon>Candidatus Thioglobus</taxon>
    </lineage>
</organism>
<dbReference type="OrthoDB" id="9795530at2"/>
<dbReference type="NCBIfam" id="TIGR04490">
    <property type="entry name" value="SoxZ_true"/>
    <property type="match status" value="1"/>
</dbReference>
<reference evidence="2 3" key="1">
    <citation type="journal article" date="2015" name="Genome Announc.">
        <title>Genome Sequence of 'Candidatus Thioglobus autotrophica' Strain EF1, a Chemoautotroph from the SUP05 Clade of Marine Gammaproteobacteria.</title>
        <authorList>
            <person name="Shah V."/>
            <person name="Morris R.M."/>
        </authorList>
    </citation>
    <scope>NUCLEOTIDE SEQUENCE [LARGE SCALE GENOMIC DNA]</scope>
    <source>
        <strain evidence="2 3">EF1</strain>
    </source>
</reference>
<dbReference type="AlphaFoldDB" id="A0A0M5LEK8"/>
<proteinExistence type="predicted"/>
<dbReference type="InterPro" id="IPR014756">
    <property type="entry name" value="Ig_E-set"/>
</dbReference>
<dbReference type="Pfam" id="PF08770">
    <property type="entry name" value="SoxZ"/>
    <property type="match status" value="1"/>
</dbReference>
<dbReference type="EMBL" id="CP010552">
    <property type="protein sequence ID" value="ALE52590.1"/>
    <property type="molecule type" value="Genomic_DNA"/>
</dbReference>
<feature type="domain" description="Sulphur oxidation protein SoxZ" evidence="1">
    <location>
        <begin position="6"/>
        <end position="93"/>
    </location>
</feature>
<dbReference type="InterPro" id="IPR013783">
    <property type="entry name" value="Ig-like_fold"/>
</dbReference>
<evidence type="ECO:0000313" key="3">
    <source>
        <dbReference type="Proteomes" id="UP000058020"/>
    </source>
</evidence>
<protein>
    <recommendedName>
        <fullName evidence="1">Sulphur oxidation protein SoxZ domain-containing protein</fullName>
    </recommendedName>
</protein>
<keyword evidence="3" id="KW-1185">Reference proteome</keyword>
<dbReference type="InterPro" id="IPR014880">
    <property type="entry name" value="SoxZ_dom"/>
</dbReference>
<dbReference type="InterPro" id="IPR030995">
    <property type="entry name" value="SoxZ"/>
</dbReference>
<dbReference type="Proteomes" id="UP000058020">
    <property type="component" value="Chromosome"/>
</dbReference>
<dbReference type="Gene3D" id="2.60.40.10">
    <property type="entry name" value="Immunoglobulins"/>
    <property type="match status" value="1"/>
</dbReference>
<evidence type="ECO:0000259" key="1">
    <source>
        <dbReference type="Pfam" id="PF08770"/>
    </source>
</evidence>
<name>A0A0M5LEK8_9GAMM</name>
<dbReference type="KEGG" id="tho:SP60_04810"/>
<evidence type="ECO:0000313" key="2">
    <source>
        <dbReference type="EMBL" id="ALE52590.1"/>
    </source>
</evidence>
<sequence>MAKIKLKAKSRAGFITVRVLIKHPMESGNRKDKSGKIVPENHITNLILKKNNRLAAKAAIGGSISENPFFQFKIPGVKGDEIHFESIDNLGKTLQISKVSK</sequence>
<dbReference type="SUPFAM" id="SSF81296">
    <property type="entry name" value="E set domains"/>
    <property type="match status" value="1"/>
</dbReference>
<dbReference type="STRING" id="1705394.SP60_04810"/>
<gene>
    <name evidence="2" type="ORF">SP60_04810</name>
</gene>
<dbReference type="RefSeq" id="WP_053951545.1">
    <property type="nucleotide sequence ID" value="NZ_CP010552.1"/>
</dbReference>